<dbReference type="PANTHER" id="PTHR44757">
    <property type="entry name" value="DIGUANYLATE CYCLASE DGCP"/>
    <property type="match status" value="1"/>
</dbReference>
<evidence type="ECO:0000313" key="5">
    <source>
        <dbReference type="EMBL" id="MQA40740.1"/>
    </source>
</evidence>
<dbReference type="PROSITE" id="PS50887">
    <property type="entry name" value="GGDEF"/>
    <property type="match status" value="1"/>
</dbReference>
<dbReference type="SUPFAM" id="SSF55785">
    <property type="entry name" value="PYP-like sensor domain (PAS domain)"/>
    <property type="match status" value="2"/>
</dbReference>
<dbReference type="PROSITE" id="PS50883">
    <property type="entry name" value="EAL"/>
    <property type="match status" value="1"/>
</dbReference>
<dbReference type="InterPro" id="IPR043128">
    <property type="entry name" value="Rev_trsase/Diguanyl_cyclase"/>
</dbReference>
<dbReference type="InterPro" id="IPR013767">
    <property type="entry name" value="PAS_fold"/>
</dbReference>
<feature type="domain" description="EAL" evidence="3">
    <location>
        <begin position="519"/>
        <end position="776"/>
    </location>
</feature>
<dbReference type="InterPro" id="IPR035919">
    <property type="entry name" value="EAL_sf"/>
</dbReference>
<dbReference type="GO" id="GO:0003824">
    <property type="term" value="F:catalytic activity"/>
    <property type="evidence" value="ECO:0007669"/>
    <property type="project" value="UniProtKB-ARBA"/>
</dbReference>
<organism evidence="5 6">
    <name type="scientific">Rugamonas aquatica</name>
    <dbReference type="NCBI Taxonomy" id="2743357"/>
    <lineage>
        <taxon>Bacteria</taxon>
        <taxon>Pseudomonadati</taxon>
        <taxon>Pseudomonadota</taxon>
        <taxon>Betaproteobacteria</taxon>
        <taxon>Burkholderiales</taxon>
        <taxon>Oxalobacteraceae</taxon>
        <taxon>Telluria group</taxon>
        <taxon>Rugamonas</taxon>
    </lineage>
</organism>
<feature type="transmembrane region" description="Helical" evidence="1">
    <location>
        <begin position="33"/>
        <end position="50"/>
    </location>
</feature>
<dbReference type="AlphaFoldDB" id="A0A6A7N6Q2"/>
<dbReference type="Pfam" id="PF00990">
    <property type="entry name" value="GGDEF"/>
    <property type="match status" value="1"/>
</dbReference>
<dbReference type="SMART" id="SM00267">
    <property type="entry name" value="GGDEF"/>
    <property type="match status" value="1"/>
</dbReference>
<dbReference type="SUPFAM" id="SSF55073">
    <property type="entry name" value="Nucleotide cyclase"/>
    <property type="match status" value="1"/>
</dbReference>
<dbReference type="NCBIfam" id="TIGR00254">
    <property type="entry name" value="GGDEF"/>
    <property type="match status" value="1"/>
</dbReference>
<proteinExistence type="predicted"/>
<evidence type="ECO:0000259" key="3">
    <source>
        <dbReference type="PROSITE" id="PS50883"/>
    </source>
</evidence>
<dbReference type="Pfam" id="PF08448">
    <property type="entry name" value="PAS_4"/>
    <property type="match status" value="1"/>
</dbReference>
<accession>A0A6A7N6Q2</accession>
<dbReference type="EMBL" id="WHUG01000009">
    <property type="protein sequence ID" value="MQA40740.1"/>
    <property type="molecule type" value="Genomic_DNA"/>
</dbReference>
<keyword evidence="6" id="KW-1185">Reference proteome</keyword>
<dbReference type="PANTHER" id="PTHR44757:SF4">
    <property type="entry name" value="DIGUANYLATE CYCLASE DGCE-RELATED"/>
    <property type="match status" value="1"/>
</dbReference>
<sequence length="779" mass="83661">MACVTGQHVRSPSSPIPNFLGLFMVLFYKSGPLRRTALMLGIAVLGLLFAGKGSGIGLALLRLCCGGLIAFRCLDWWRARQRPVAGCAKSPAGGHAVTACLPALVAYIDANQRYRFCNDSHGGITDVDPASLVGKTVCEVFGSSAYAVLAPELGVALQGSHAAFERVLQIGARRVDAHVEFVPDVVGGQVRGVYAVVVDLSARKRAEAQLGAERAHLRAALDAIADAVIITDVDGGISYMNPAAEALSGWAGSDAVGLASCAVLNVLDSTTRLPAPGLRGSALAEPPVVGIYRNAVLARRSGECVPIDGTAAAIADTMGGTAGAVVVLRDVTEACSLAAELTYQASHDALTGLINRREFELRVERAAAGGRGERVRHAMLYLDLDQFKIVNDTCGHVAGDALLRQLSRLLQASLRQSDTLGRLGGDEFGVLLEYCSEEAAVHTAEKLRRTVKDFNFVWRDKFFPIGVSIGLIGFGGDDLQMNDLLRMADAACYLAKDKGRNQVRVFKEDDLELMQRQGELDWASRIHRALSDNRFVLYVQKIRALGSNGSGPDHYEVLLRMRGEDGSVIPPMAFLPAAERYGLMGLIDRWVVRHCFLDLAERNPPGHPPHDLCAINLSGASLCDPGMLAYICEQFELCQVAPQAVCFEITETAAISNLADANELIQRLAAMGCKFALDDFGSGMSSFAYLKHLPVDYLKIDGEFVKDMVADPIDRAMVAAINQIGHVMGIQTIAEFVESDAILDALGEMGIDCAQGYTVQVPQPMLARRLVPAREVVEV</sequence>
<dbReference type="NCBIfam" id="TIGR00229">
    <property type="entry name" value="sensory_box"/>
    <property type="match status" value="1"/>
</dbReference>
<reference evidence="5 6" key="1">
    <citation type="submission" date="2019-10" db="EMBL/GenBank/DDBJ databases">
        <title>Two novel species isolated from a subtropical stream in China.</title>
        <authorList>
            <person name="Lu H."/>
        </authorList>
    </citation>
    <scope>NUCLEOTIDE SEQUENCE [LARGE SCALE GENOMIC DNA]</scope>
    <source>
        <strain evidence="5 6">FT29W</strain>
    </source>
</reference>
<dbReference type="InterPro" id="IPR000014">
    <property type="entry name" value="PAS"/>
</dbReference>
<dbReference type="InterPro" id="IPR029787">
    <property type="entry name" value="Nucleotide_cyclase"/>
</dbReference>
<dbReference type="CDD" id="cd00130">
    <property type="entry name" value="PAS"/>
    <property type="match status" value="1"/>
</dbReference>
<dbReference type="Gene3D" id="3.30.70.270">
    <property type="match status" value="1"/>
</dbReference>
<dbReference type="InterPro" id="IPR035965">
    <property type="entry name" value="PAS-like_dom_sf"/>
</dbReference>
<dbReference type="Gene3D" id="3.20.20.450">
    <property type="entry name" value="EAL domain"/>
    <property type="match status" value="1"/>
</dbReference>
<name>A0A6A7N6Q2_9BURK</name>
<evidence type="ECO:0000313" key="6">
    <source>
        <dbReference type="Proteomes" id="UP000440498"/>
    </source>
</evidence>
<evidence type="ECO:0000259" key="2">
    <source>
        <dbReference type="PROSITE" id="PS50112"/>
    </source>
</evidence>
<dbReference type="Gene3D" id="3.30.450.20">
    <property type="entry name" value="PAS domain"/>
    <property type="match status" value="2"/>
</dbReference>
<keyword evidence="1" id="KW-1133">Transmembrane helix</keyword>
<dbReference type="Pfam" id="PF00563">
    <property type="entry name" value="EAL"/>
    <property type="match status" value="1"/>
</dbReference>
<evidence type="ECO:0000259" key="4">
    <source>
        <dbReference type="PROSITE" id="PS50887"/>
    </source>
</evidence>
<keyword evidence="1" id="KW-0812">Transmembrane</keyword>
<dbReference type="Pfam" id="PF00989">
    <property type="entry name" value="PAS"/>
    <property type="match status" value="1"/>
</dbReference>
<dbReference type="SUPFAM" id="SSF141868">
    <property type="entry name" value="EAL domain-like"/>
    <property type="match status" value="1"/>
</dbReference>
<dbReference type="GO" id="GO:0006355">
    <property type="term" value="P:regulation of DNA-templated transcription"/>
    <property type="evidence" value="ECO:0007669"/>
    <property type="project" value="InterPro"/>
</dbReference>
<dbReference type="SMART" id="SM00052">
    <property type="entry name" value="EAL"/>
    <property type="match status" value="1"/>
</dbReference>
<dbReference type="InterPro" id="IPR052155">
    <property type="entry name" value="Biofilm_reg_signaling"/>
</dbReference>
<dbReference type="FunFam" id="3.30.70.270:FF:000001">
    <property type="entry name" value="Diguanylate cyclase domain protein"/>
    <property type="match status" value="1"/>
</dbReference>
<dbReference type="InterPro" id="IPR000160">
    <property type="entry name" value="GGDEF_dom"/>
</dbReference>
<dbReference type="Proteomes" id="UP000440498">
    <property type="component" value="Unassembled WGS sequence"/>
</dbReference>
<protein>
    <submittedName>
        <fullName evidence="5">EAL domain-containing protein</fullName>
    </submittedName>
</protein>
<dbReference type="InterPro" id="IPR001633">
    <property type="entry name" value="EAL_dom"/>
</dbReference>
<dbReference type="PROSITE" id="PS50112">
    <property type="entry name" value="PAS"/>
    <property type="match status" value="1"/>
</dbReference>
<feature type="domain" description="PAS" evidence="2">
    <location>
        <begin position="213"/>
        <end position="257"/>
    </location>
</feature>
<keyword evidence="1" id="KW-0472">Membrane</keyword>
<evidence type="ECO:0000256" key="1">
    <source>
        <dbReference type="SAM" id="Phobius"/>
    </source>
</evidence>
<feature type="domain" description="GGDEF" evidence="4">
    <location>
        <begin position="375"/>
        <end position="508"/>
    </location>
</feature>
<gene>
    <name evidence="5" type="ORF">GEV02_21590</name>
</gene>
<dbReference type="CDD" id="cd01948">
    <property type="entry name" value="EAL"/>
    <property type="match status" value="1"/>
</dbReference>
<dbReference type="CDD" id="cd01949">
    <property type="entry name" value="GGDEF"/>
    <property type="match status" value="1"/>
</dbReference>
<dbReference type="SMART" id="SM00091">
    <property type="entry name" value="PAS"/>
    <property type="match status" value="2"/>
</dbReference>
<dbReference type="InterPro" id="IPR013656">
    <property type="entry name" value="PAS_4"/>
</dbReference>
<comment type="caution">
    <text evidence="5">The sequence shown here is derived from an EMBL/GenBank/DDBJ whole genome shotgun (WGS) entry which is preliminary data.</text>
</comment>